<feature type="domain" description="Pyrroline-5-carboxylate reductase catalytic N-terminal" evidence="3">
    <location>
        <begin position="23"/>
        <end position="128"/>
    </location>
</feature>
<gene>
    <name evidence="5" type="ORF">CDV36_002630</name>
</gene>
<keyword evidence="6" id="KW-1185">Reference proteome</keyword>
<comment type="caution">
    <text evidence="5">The sequence shown here is derived from an EMBL/GenBank/DDBJ whole genome shotgun (WGS) entry which is preliminary data.</text>
</comment>
<dbReference type="OrthoDB" id="10263291at2759"/>
<dbReference type="Proteomes" id="UP000277212">
    <property type="component" value="Unassembled WGS sequence"/>
</dbReference>
<dbReference type="InterPro" id="IPR000304">
    <property type="entry name" value="Pyrroline-COOH_reductase"/>
</dbReference>
<dbReference type="Gene3D" id="1.10.3730.10">
    <property type="entry name" value="ProC C-terminal domain-like"/>
    <property type="match status" value="1"/>
</dbReference>
<evidence type="ECO:0000259" key="4">
    <source>
        <dbReference type="Pfam" id="PF14748"/>
    </source>
</evidence>
<reference evidence="5 6" key="1">
    <citation type="submission" date="2017-06" db="EMBL/GenBank/DDBJ databases">
        <title>Comparative genomic analysis of Ambrosia Fusariam Clade fungi.</title>
        <authorList>
            <person name="Stajich J.E."/>
            <person name="Carrillo J."/>
            <person name="Kijimoto T."/>
            <person name="Eskalen A."/>
            <person name="O'Donnell K."/>
            <person name="Kasson M."/>
        </authorList>
    </citation>
    <scope>NUCLEOTIDE SEQUENCE [LARGE SCALE GENOMIC DNA]</scope>
    <source>
        <strain evidence="5">UCR3666</strain>
    </source>
</reference>
<organism evidence="5 6">
    <name type="scientific">Fusarium kuroshium</name>
    <dbReference type="NCBI Taxonomy" id="2010991"/>
    <lineage>
        <taxon>Eukaryota</taxon>
        <taxon>Fungi</taxon>
        <taxon>Dikarya</taxon>
        <taxon>Ascomycota</taxon>
        <taxon>Pezizomycotina</taxon>
        <taxon>Sordariomycetes</taxon>
        <taxon>Hypocreomycetidae</taxon>
        <taxon>Hypocreales</taxon>
        <taxon>Nectriaceae</taxon>
        <taxon>Fusarium</taxon>
        <taxon>Fusarium solani species complex</taxon>
    </lineage>
</organism>
<feature type="binding site" evidence="2">
    <location>
        <position position="58"/>
    </location>
    <ligand>
        <name>NADP(+)</name>
        <dbReference type="ChEBI" id="CHEBI:58349"/>
    </ligand>
</feature>
<dbReference type="InterPro" id="IPR008927">
    <property type="entry name" value="6-PGluconate_DH-like_C_sf"/>
</dbReference>
<keyword evidence="2" id="KW-0521">NADP</keyword>
<evidence type="ECO:0000313" key="5">
    <source>
        <dbReference type="EMBL" id="RMJ17748.1"/>
    </source>
</evidence>
<dbReference type="EMBL" id="NKUJ01000028">
    <property type="protein sequence ID" value="RMJ17748.1"/>
    <property type="molecule type" value="Genomic_DNA"/>
</dbReference>
<dbReference type="STRING" id="2010991.A0A3M2SJM3"/>
<protein>
    <recommendedName>
        <fullName evidence="7">Pyrroline-5-carboxylate reductase</fullName>
    </recommendedName>
</protein>
<evidence type="ECO:0000256" key="1">
    <source>
        <dbReference type="ARBA" id="ARBA00005525"/>
    </source>
</evidence>
<dbReference type="HAMAP" id="MF_01925">
    <property type="entry name" value="P5C_reductase"/>
    <property type="match status" value="1"/>
</dbReference>
<name>A0A3M2SJM3_9HYPO</name>
<dbReference type="SUPFAM" id="SSF48179">
    <property type="entry name" value="6-phosphogluconate dehydrogenase C-terminal domain-like"/>
    <property type="match status" value="1"/>
</dbReference>
<dbReference type="PANTHER" id="PTHR11645">
    <property type="entry name" value="PYRROLINE-5-CARBOXYLATE REDUCTASE"/>
    <property type="match status" value="1"/>
</dbReference>
<dbReference type="GO" id="GO:0055129">
    <property type="term" value="P:L-proline biosynthetic process"/>
    <property type="evidence" value="ECO:0007669"/>
    <property type="project" value="TreeGrafter"/>
</dbReference>
<dbReference type="InterPro" id="IPR029036">
    <property type="entry name" value="P5CR_dimer"/>
</dbReference>
<evidence type="ECO:0008006" key="7">
    <source>
        <dbReference type="Google" id="ProtNLM"/>
    </source>
</evidence>
<evidence type="ECO:0000313" key="6">
    <source>
        <dbReference type="Proteomes" id="UP000277212"/>
    </source>
</evidence>
<dbReference type="PIRSF" id="PIRSF000193">
    <property type="entry name" value="Pyrrol-5-carb_rd"/>
    <property type="match status" value="1"/>
</dbReference>
<dbReference type="Pfam" id="PF14748">
    <property type="entry name" value="P5CR_dimer"/>
    <property type="match status" value="1"/>
</dbReference>
<evidence type="ECO:0000256" key="2">
    <source>
        <dbReference type="PIRSR" id="PIRSR000193-1"/>
    </source>
</evidence>
<dbReference type="SUPFAM" id="SSF51735">
    <property type="entry name" value="NAD(P)-binding Rossmann-fold domains"/>
    <property type="match status" value="1"/>
</dbReference>
<proteinExistence type="inferred from homology"/>
<sequence>METRAHLTIFIGEIGARTERLTLAIVGCGNMGSAILSGLLDATRSDPHPRISRFIVVTKTAESADRLRSQFEQEESQIELVHGKTVWAMQEADIILLGCKPHMAQDILSAEGVEEALAGKFLISFLAGTTPQVLESYISKTNDASPRPYVVRAIPNVAARIRKSMTIVEHNPSLPDELSDTLRWIFEQIGSVKVLASELFDIGSLLVGSSMAILTVGLDGLLDGCVMEGLRRPEALEMAAQSMLGLAEMLRQGECTPAEYRENVSSPKGGTITALLTIEKAAVRGTFAQSIIDGTKKIQG</sequence>
<dbReference type="PANTHER" id="PTHR11645:SF21">
    <property type="entry name" value="HYPOTHETICAL PYRROLINE-5-CARBOXYLATE REDUCTASE (EUROFUNG)"/>
    <property type="match status" value="1"/>
</dbReference>
<evidence type="ECO:0000259" key="3">
    <source>
        <dbReference type="Pfam" id="PF03807"/>
    </source>
</evidence>
<dbReference type="GO" id="GO:0004735">
    <property type="term" value="F:pyrroline-5-carboxylate reductase activity"/>
    <property type="evidence" value="ECO:0007669"/>
    <property type="project" value="InterPro"/>
</dbReference>
<comment type="similarity">
    <text evidence="1">Belongs to the pyrroline-5-carboxylate reductase family.</text>
</comment>
<dbReference type="InterPro" id="IPR036291">
    <property type="entry name" value="NAD(P)-bd_dom_sf"/>
</dbReference>
<accession>A0A3M2SJM3</accession>
<dbReference type="Gene3D" id="3.40.50.720">
    <property type="entry name" value="NAD(P)-binding Rossmann-like Domain"/>
    <property type="match status" value="1"/>
</dbReference>
<dbReference type="Pfam" id="PF03807">
    <property type="entry name" value="F420_oxidored"/>
    <property type="match status" value="1"/>
</dbReference>
<feature type="domain" description="Pyrroline-5-carboxylate reductase dimerisation" evidence="4">
    <location>
        <begin position="198"/>
        <end position="298"/>
    </location>
</feature>
<dbReference type="AlphaFoldDB" id="A0A3M2SJM3"/>
<dbReference type="InterPro" id="IPR028939">
    <property type="entry name" value="P5C_Rdtase_cat_N"/>
</dbReference>